<dbReference type="Gene3D" id="3.40.50.150">
    <property type="entry name" value="Vaccinia Virus protein VP39"/>
    <property type="match status" value="1"/>
</dbReference>
<dbReference type="AlphaFoldDB" id="A0A814QPA9"/>
<comment type="caution">
    <text evidence="1">The sequence shown here is derived from an EMBL/GenBank/DDBJ whole genome shotgun (WGS) entry which is preliminary data.</text>
</comment>
<gene>
    <name evidence="1" type="ORF">JYZ213_LOCUS22602</name>
    <name evidence="2" type="ORF">KXQ929_LOCUS27842</name>
</gene>
<dbReference type="InterPro" id="IPR029063">
    <property type="entry name" value="SAM-dependent_MTases_sf"/>
</dbReference>
<dbReference type="Proteomes" id="UP000663868">
    <property type="component" value="Unassembled WGS sequence"/>
</dbReference>
<dbReference type="Proteomes" id="UP000663845">
    <property type="component" value="Unassembled WGS sequence"/>
</dbReference>
<name>A0A814QPA9_9BILA</name>
<dbReference type="EMBL" id="CAJOBB010002679">
    <property type="protein sequence ID" value="CAF3989931.1"/>
    <property type="molecule type" value="Genomic_DNA"/>
</dbReference>
<evidence type="ECO:0000313" key="3">
    <source>
        <dbReference type="Proteomes" id="UP000663845"/>
    </source>
</evidence>
<evidence type="ECO:0000313" key="1">
    <source>
        <dbReference type="EMBL" id="CAF1123303.1"/>
    </source>
</evidence>
<sequence>MAIKDFDLNQQHHPLLNVCRSLASTLHEEYGSHLKDIFNGEKNGLDIFLGDDEIKQIFHSICEYLQLQYEQQQTKDKSFENYQLRIFLLTDSDCSDVLPILDFFLNLSQQTGLLIDLHYADSDPIQLANTIDLYDSKILEQIPFESSDIIFSANQPQGNQDLTNSLISLHRLLVPNGLLLLLELVHIPLYFNLIFCFNDEWWSSSDDNNRALNNIQQWTTLLEQIEGFSIIEPTINQNESTLIISQKTISNEILQRLDERINQTWLIFTKDDNNSFGHILSSLLLCSNIEMFDIRHSTLDPICSVISVLLTTYKQVSIIFAWQLDQVALNENNDELAFKQNEELKSRTLSCILQTIQKSSPYFHPFVYVLTDHAQFNNDSNLNITASPFIDLARSLITEYERHRLKLINPQTSLNNNN</sequence>
<protein>
    <submittedName>
        <fullName evidence="1">Uncharacterized protein</fullName>
    </submittedName>
</protein>
<reference evidence="1" key="1">
    <citation type="submission" date="2021-02" db="EMBL/GenBank/DDBJ databases">
        <authorList>
            <person name="Nowell W R."/>
        </authorList>
    </citation>
    <scope>NUCLEOTIDE SEQUENCE</scope>
</reference>
<proteinExistence type="predicted"/>
<accession>A0A814QPA9</accession>
<dbReference type="SUPFAM" id="SSF53335">
    <property type="entry name" value="S-adenosyl-L-methionine-dependent methyltransferases"/>
    <property type="match status" value="1"/>
</dbReference>
<dbReference type="EMBL" id="CAJNOG010000258">
    <property type="protein sequence ID" value="CAF1123303.1"/>
    <property type="molecule type" value="Genomic_DNA"/>
</dbReference>
<organism evidence="1 3">
    <name type="scientific">Adineta steineri</name>
    <dbReference type="NCBI Taxonomy" id="433720"/>
    <lineage>
        <taxon>Eukaryota</taxon>
        <taxon>Metazoa</taxon>
        <taxon>Spiralia</taxon>
        <taxon>Gnathifera</taxon>
        <taxon>Rotifera</taxon>
        <taxon>Eurotatoria</taxon>
        <taxon>Bdelloidea</taxon>
        <taxon>Adinetida</taxon>
        <taxon>Adinetidae</taxon>
        <taxon>Adineta</taxon>
    </lineage>
</organism>
<evidence type="ECO:0000313" key="2">
    <source>
        <dbReference type="EMBL" id="CAF3989931.1"/>
    </source>
</evidence>